<evidence type="ECO:0000256" key="3">
    <source>
        <dbReference type="ARBA" id="ARBA00022618"/>
    </source>
</evidence>
<keyword evidence="3 9" id="KW-0132">Cell division</keyword>
<reference evidence="9" key="1">
    <citation type="submission" date="2022-11" db="EMBL/GenBank/DDBJ databases">
        <title>Parathalassolutuus dongxingensis gen. nov., sp. nov., a novel member of family Oceanospirillaceae isolated from a coastal shrimp pond in Guangxi, China.</title>
        <authorList>
            <person name="Chen H."/>
        </authorList>
    </citation>
    <scope>NUCLEOTIDE SEQUENCE</scope>
    <source>
        <strain evidence="9">G-43</strain>
    </source>
</reference>
<evidence type="ECO:0000256" key="2">
    <source>
        <dbReference type="ARBA" id="ARBA00022475"/>
    </source>
</evidence>
<evidence type="ECO:0000256" key="1">
    <source>
        <dbReference type="ARBA" id="ARBA00004401"/>
    </source>
</evidence>
<protein>
    <submittedName>
        <fullName evidence="9">Cell division protein FtsL</fullName>
    </submittedName>
</protein>
<dbReference type="EMBL" id="JAPNOA010000029">
    <property type="protein sequence ID" value="MCY0966021.1"/>
    <property type="molecule type" value="Genomic_DNA"/>
</dbReference>
<keyword evidence="4 8" id="KW-0812">Transmembrane</keyword>
<evidence type="ECO:0000256" key="7">
    <source>
        <dbReference type="ARBA" id="ARBA00023306"/>
    </source>
</evidence>
<dbReference type="Proteomes" id="UP001150830">
    <property type="component" value="Unassembled WGS sequence"/>
</dbReference>
<sequence>MSQFNILIWICVMASALIQIAITQSNRELMQAWSLLDRQVKDLRLEQTRMVLELGTLISYTRVDLRARAELDMMEADDVRVLKP</sequence>
<name>A0A9X3ISN5_9GAMM</name>
<dbReference type="Pfam" id="PF04999">
    <property type="entry name" value="FtsL"/>
    <property type="match status" value="1"/>
</dbReference>
<dbReference type="AlphaFoldDB" id="A0A9X3ISN5"/>
<dbReference type="GO" id="GO:0051301">
    <property type="term" value="P:cell division"/>
    <property type="evidence" value="ECO:0007669"/>
    <property type="project" value="UniProtKB-KW"/>
</dbReference>
<evidence type="ECO:0000256" key="5">
    <source>
        <dbReference type="ARBA" id="ARBA00022989"/>
    </source>
</evidence>
<feature type="transmembrane region" description="Helical" evidence="8">
    <location>
        <begin position="6"/>
        <end position="23"/>
    </location>
</feature>
<keyword evidence="10" id="KW-1185">Reference proteome</keyword>
<organism evidence="9 10">
    <name type="scientific">Parathalassolituus penaei</name>
    <dbReference type="NCBI Taxonomy" id="2997323"/>
    <lineage>
        <taxon>Bacteria</taxon>
        <taxon>Pseudomonadati</taxon>
        <taxon>Pseudomonadota</taxon>
        <taxon>Gammaproteobacteria</taxon>
        <taxon>Oceanospirillales</taxon>
        <taxon>Oceanospirillaceae</taxon>
        <taxon>Parathalassolituus</taxon>
    </lineage>
</organism>
<dbReference type="RefSeq" id="WP_283174225.1">
    <property type="nucleotide sequence ID" value="NZ_JAPNOA010000029.1"/>
</dbReference>
<keyword evidence="6 8" id="KW-0472">Membrane</keyword>
<dbReference type="GO" id="GO:0005886">
    <property type="term" value="C:plasma membrane"/>
    <property type="evidence" value="ECO:0007669"/>
    <property type="project" value="UniProtKB-SubCell"/>
</dbReference>
<comment type="caution">
    <text evidence="9">The sequence shown here is derived from an EMBL/GenBank/DDBJ whole genome shotgun (WGS) entry which is preliminary data.</text>
</comment>
<evidence type="ECO:0000313" key="10">
    <source>
        <dbReference type="Proteomes" id="UP001150830"/>
    </source>
</evidence>
<keyword evidence="2" id="KW-1003">Cell membrane</keyword>
<accession>A0A9X3ISN5</accession>
<comment type="subcellular location">
    <subcellularLocation>
        <location evidence="1">Cell membrane</location>
        <topology evidence="1">Single-pass type II membrane protein</topology>
    </subcellularLocation>
</comment>
<keyword evidence="7" id="KW-0131">Cell cycle</keyword>
<evidence type="ECO:0000313" key="9">
    <source>
        <dbReference type="EMBL" id="MCY0966021.1"/>
    </source>
</evidence>
<proteinExistence type="predicted"/>
<evidence type="ECO:0000256" key="6">
    <source>
        <dbReference type="ARBA" id="ARBA00023136"/>
    </source>
</evidence>
<gene>
    <name evidence="9" type="ORF">OUO13_12555</name>
</gene>
<evidence type="ECO:0000256" key="8">
    <source>
        <dbReference type="SAM" id="Phobius"/>
    </source>
</evidence>
<evidence type="ECO:0000256" key="4">
    <source>
        <dbReference type="ARBA" id="ARBA00022692"/>
    </source>
</evidence>
<dbReference type="InterPro" id="IPR011922">
    <property type="entry name" value="Cell_div_FtsL"/>
</dbReference>
<keyword evidence="5 8" id="KW-1133">Transmembrane helix</keyword>